<accession>A0A2R4CH32</accession>
<evidence type="ECO:0000313" key="1">
    <source>
        <dbReference type="EMBL" id="AVR98934.1"/>
    </source>
</evidence>
<keyword evidence="2" id="KW-1185">Reference proteome</keyword>
<dbReference type="KEGG" id="masz:C9I28_27405"/>
<sequence length="678" mass="73268">MLAHLTGRVMHDSVDAARLALLARQLEPAASLLVVGLAADVDAKLLRSLAELSASHNVGVLVARSLDLLTQMIAWRLLHDGEQPPRGRHMMVLTDLAIAELFAAEDTVSQFGSGFVPPDPAERFDYFGFNGHGTAIHADLGSRHVLCGKRDDHPGSMEAPHLNACQASALCSGDGLGKKERIRLAQLQAKVYFVHTCIGITLGDPFHSPDLNLAMGALEQGALGYLSTMKVVKGKPYYPALVSCALRSGYSVGEAARLLTLVHGNACLEPPGHLLLGDPEFALAVRSDTPWQTSCRLDSANQTIDVQVRVQSDSVFALCEIPLDGVPQPGKPGFRLLALDTDGASAPFVELVQAKGKLSAVFLLPQPAPGAVLSLRISWAAEPYRQLLALARRIGANAVALRTIASYVAQQNASEALPGRVAFERSLGRLIATADAVQAPLCAVVQGFSSGNSLALQQQAFTRYELDEILQRLRAVEQAEIAQASEWRFNDYFPSLTEPGFIAEEETHTDRPCPVCGQGTDLVHRRSLYHPDVCRQSWHCQRCQQVLDRPAEGLDLRIACPRTGQRGEPVTITVMAENTHDWPVAASGAWRVHNKEGGTPFHRAPIAPLHIDLAPRERRTLELTLPTGHDAMIGHHRITLVYLSELGIAAANCAIHIGPGAQAAVKPVLVRRPLRRLG</sequence>
<reference evidence="1 2" key="1">
    <citation type="submission" date="2018-03" db="EMBL/GenBank/DDBJ databases">
        <title>Massilia armeniaca sp. nov., isolated from desert soil.</title>
        <authorList>
            <person name="Huang H."/>
            <person name="Ren M."/>
        </authorList>
    </citation>
    <scope>NUCLEOTIDE SEQUENCE [LARGE SCALE GENOMIC DNA]</scope>
    <source>
        <strain evidence="1 2">ZMN-3</strain>
    </source>
</reference>
<evidence type="ECO:0000313" key="2">
    <source>
        <dbReference type="Proteomes" id="UP000240505"/>
    </source>
</evidence>
<dbReference type="EMBL" id="CP028324">
    <property type="protein sequence ID" value="AVR98934.1"/>
    <property type="molecule type" value="Genomic_DNA"/>
</dbReference>
<protein>
    <submittedName>
        <fullName evidence="1">Uncharacterized protein</fullName>
    </submittedName>
</protein>
<dbReference type="OrthoDB" id="6446640at2"/>
<gene>
    <name evidence="1" type="ORF">C9I28_27405</name>
</gene>
<dbReference type="Proteomes" id="UP000240505">
    <property type="component" value="Chromosome"/>
</dbReference>
<name>A0A2R4CH32_9BURK</name>
<organism evidence="1 2">
    <name type="scientific">Pseudoduganella armeniaca</name>
    <dbReference type="NCBI Taxonomy" id="2072590"/>
    <lineage>
        <taxon>Bacteria</taxon>
        <taxon>Pseudomonadati</taxon>
        <taxon>Pseudomonadota</taxon>
        <taxon>Betaproteobacteria</taxon>
        <taxon>Burkholderiales</taxon>
        <taxon>Oxalobacteraceae</taxon>
        <taxon>Telluria group</taxon>
        <taxon>Pseudoduganella</taxon>
    </lineage>
</organism>
<dbReference type="AlphaFoldDB" id="A0A2R4CH32"/>
<proteinExistence type="predicted"/>